<dbReference type="InterPro" id="IPR015422">
    <property type="entry name" value="PyrdxlP-dep_Trfase_small"/>
</dbReference>
<dbReference type="EMBL" id="CP001801">
    <property type="protein sequence ID" value="ACX95913.1"/>
    <property type="molecule type" value="Genomic_DNA"/>
</dbReference>
<feature type="domain" description="Aminotransferase class I/classII large" evidence="6">
    <location>
        <begin position="34"/>
        <end position="389"/>
    </location>
</feature>
<keyword evidence="8" id="KW-1185">Reference proteome</keyword>
<dbReference type="STRING" id="555778.Hneap_1077"/>
<dbReference type="Pfam" id="PF00155">
    <property type="entry name" value="Aminotran_1_2"/>
    <property type="match status" value="1"/>
</dbReference>
<keyword evidence="7" id="KW-0032">Aminotransferase</keyword>
<dbReference type="SUPFAM" id="SSF53383">
    <property type="entry name" value="PLP-dependent transferases"/>
    <property type="match status" value="1"/>
</dbReference>
<keyword evidence="3" id="KW-0663">Pyridoxal phosphate</keyword>
<name>D0KZP0_HALNC</name>
<keyword evidence="7" id="KW-0808">Transferase</keyword>
<dbReference type="CDD" id="cd00609">
    <property type="entry name" value="AAT_like"/>
    <property type="match status" value="1"/>
</dbReference>
<dbReference type="eggNOG" id="COG1168">
    <property type="taxonomic scope" value="Bacteria"/>
</dbReference>
<protein>
    <recommendedName>
        <fullName evidence="2">cysteine-S-conjugate beta-lyase</fullName>
        <ecNumber evidence="2">4.4.1.13</ecNumber>
    </recommendedName>
</protein>
<evidence type="ECO:0000256" key="2">
    <source>
        <dbReference type="ARBA" id="ARBA00012224"/>
    </source>
</evidence>
<keyword evidence="4" id="KW-0456">Lyase</keyword>
<dbReference type="PANTHER" id="PTHR43525">
    <property type="entry name" value="PROTEIN MALY"/>
    <property type="match status" value="1"/>
</dbReference>
<evidence type="ECO:0000256" key="4">
    <source>
        <dbReference type="ARBA" id="ARBA00023239"/>
    </source>
</evidence>
<dbReference type="InterPro" id="IPR015424">
    <property type="entry name" value="PyrdxlP-dep_Trfase"/>
</dbReference>
<evidence type="ECO:0000256" key="1">
    <source>
        <dbReference type="ARBA" id="ARBA00001933"/>
    </source>
</evidence>
<dbReference type="HOGENOM" id="CLU_017584_15_0_6"/>
<dbReference type="InterPro" id="IPR027619">
    <property type="entry name" value="C-S_lyase_PatB-like"/>
</dbReference>
<dbReference type="InterPro" id="IPR015421">
    <property type="entry name" value="PyrdxlP-dep_Trfase_major"/>
</dbReference>
<evidence type="ECO:0000313" key="8">
    <source>
        <dbReference type="Proteomes" id="UP000009102"/>
    </source>
</evidence>
<dbReference type="AlphaFoldDB" id="D0KZP0"/>
<evidence type="ECO:0000256" key="5">
    <source>
        <dbReference type="ARBA" id="ARBA00037974"/>
    </source>
</evidence>
<dbReference type="KEGG" id="hna:Hneap_1077"/>
<proteinExistence type="inferred from homology"/>
<dbReference type="Gene3D" id="3.90.1150.10">
    <property type="entry name" value="Aspartate Aminotransferase, domain 1"/>
    <property type="match status" value="1"/>
</dbReference>
<dbReference type="OrthoDB" id="3224382at2"/>
<dbReference type="Proteomes" id="UP000009102">
    <property type="component" value="Chromosome"/>
</dbReference>
<dbReference type="RefSeq" id="WP_012823949.1">
    <property type="nucleotide sequence ID" value="NC_013422.1"/>
</dbReference>
<evidence type="ECO:0000313" key="7">
    <source>
        <dbReference type="EMBL" id="ACX95913.1"/>
    </source>
</evidence>
<sequence length="398" mass="44159">MTEAPESDFSHGVDRANSDCVKYDARADRFGREDVIPLWVADMDFAAPAAILNALKARAEHPVYGYTIYPPDFYSAIQGWLATRHGWNIDTKSILPLPGVVPTLSLLVHLFSQPGDGVLVQTPVYPPIHQMPVSHHRRLLENTLRWTPEGYEIDWDDFTTKAQQARLFILCSPHNPVGRVWRRDELARMAEICIDAGVLILVDEIHADLVYEPNRHIPIASLSPEIAANCITLNAPSKTFNIAGLNTAFAVIENHELRWQVQESVINAGLGSGNVFGITALIAAYQFGSDWLTGLMRQLKENRDRVCRFFAAEDLGIDVTSPEATFLLWLDCRKLMQELKLNDDAALSTFFVEQAGLGLNPGISFGQAGSGFMRLNIGCPANTLTRSLHQLRTAILSA</sequence>
<dbReference type="GO" id="GO:0030170">
    <property type="term" value="F:pyridoxal phosphate binding"/>
    <property type="evidence" value="ECO:0007669"/>
    <property type="project" value="InterPro"/>
</dbReference>
<organism evidence="7 8">
    <name type="scientific">Halothiobacillus neapolitanus (strain ATCC 23641 / DSM 15147 / CIP 104769 / NCIMB 8539 / c2)</name>
    <name type="common">Thiobacillus neapolitanus</name>
    <dbReference type="NCBI Taxonomy" id="555778"/>
    <lineage>
        <taxon>Bacteria</taxon>
        <taxon>Pseudomonadati</taxon>
        <taxon>Pseudomonadota</taxon>
        <taxon>Gammaproteobacteria</taxon>
        <taxon>Chromatiales</taxon>
        <taxon>Halothiobacillaceae</taxon>
        <taxon>Halothiobacillus</taxon>
    </lineage>
</organism>
<dbReference type="GO" id="GO:0047804">
    <property type="term" value="F:cysteine-S-conjugate beta-lyase activity"/>
    <property type="evidence" value="ECO:0007669"/>
    <property type="project" value="UniProtKB-EC"/>
</dbReference>
<reference evidence="7 8" key="1">
    <citation type="submission" date="2009-10" db="EMBL/GenBank/DDBJ databases">
        <title>Complete sequence of Halothiobacillus neapolitanus c2.</title>
        <authorList>
            <consortium name="US DOE Joint Genome Institute"/>
            <person name="Lucas S."/>
            <person name="Copeland A."/>
            <person name="Lapidus A."/>
            <person name="Glavina del Rio T."/>
            <person name="Tice H."/>
            <person name="Bruce D."/>
            <person name="Goodwin L."/>
            <person name="Pitluck S."/>
            <person name="Davenport K."/>
            <person name="Brettin T."/>
            <person name="Detter J.C."/>
            <person name="Han C."/>
            <person name="Tapia R."/>
            <person name="Larimer F."/>
            <person name="Land M."/>
            <person name="Hauser L."/>
            <person name="Kyrpides N."/>
            <person name="Mikhailova N."/>
            <person name="Kerfeld C."/>
            <person name="Cannon G."/>
            <person name="Heinhort S."/>
        </authorList>
    </citation>
    <scope>NUCLEOTIDE SEQUENCE [LARGE SCALE GENOMIC DNA]</scope>
    <source>
        <strain evidence="8">ATCC 23641 / c2</strain>
    </source>
</reference>
<evidence type="ECO:0000259" key="6">
    <source>
        <dbReference type="Pfam" id="PF00155"/>
    </source>
</evidence>
<gene>
    <name evidence="7" type="ordered locus">Hneap_1077</name>
</gene>
<dbReference type="NCBIfam" id="TIGR04350">
    <property type="entry name" value="C_S_lyase_PatB"/>
    <property type="match status" value="1"/>
</dbReference>
<comment type="cofactor">
    <cofactor evidence="1">
        <name>pyridoxal 5'-phosphate</name>
        <dbReference type="ChEBI" id="CHEBI:597326"/>
    </cofactor>
</comment>
<dbReference type="Gene3D" id="3.40.640.10">
    <property type="entry name" value="Type I PLP-dependent aspartate aminotransferase-like (Major domain)"/>
    <property type="match status" value="1"/>
</dbReference>
<accession>D0KZP0</accession>
<evidence type="ECO:0000256" key="3">
    <source>
        <dbReference type="ARBA" id="ARBA00022898"/>
    </source>
</evidence>
<dbReference type="InterPro" id="IPR004839">
    <property type="entry name" value="Aminotransferase_I/II_large"/>
</dbReference>
<comment type="similarity">
    <text evidence="5">Belongs to the class-II pyridoxal-phosphate-dependent aminotransferase family. MalY/PatB cystathionine beta-lyase subfamily.</text>
</comment>
<dbReference type="GO" id="GO:0008483">
    <property type="term" value="F:transaminase activity"/>
    <property type="evidence" value="ECO:0007669"/>
    <property type="project" value="UniProtKB-KW"/>
</dbReference>
<dbReference type="PANTHER" id="PTHR43525:SF1">
    <property type="entry name" value="PROTEIN MALY"/>
    <property type="match status" value="1"/>
</dbReference>
<dbReference type="EC" id="4.4.1.13" evidence="2"/>
<dbReference type="InterPro" id="IPR051798">
    <property type="entry name" value="Class-II_PLP-Dep_Aminotrans"/>
</dbReference>